<keyword evidence="2" id="KW-1185">Reference proteome</keyword>
<accession>A0A2P5A8K2</accession>
<name>A0A2P5A8K2_PARAD</name>
<evidence type="ECO:0000313" key="1">
    <source>
        <dbReference type="EMBL" id="PON32868.1"/>
    </source>
</evidence>
<reference evidence="2" key="1">
    <citation type="submission" date="2016-06" db="EMBL/GenBank/DDBJ databases">
        <title>Parallel loss of symbiosis genes in relatives of nitrogen-fixing non-legume Parasponia.</title>
        <authorList>
            <person name="Van Velzen R."/>
            <person name="Holmer R."/>
            <person name="Bu F."/>
            <person name="Rutten L."/>
            <person name="Van Zeijl A."/>
            <person name="Liu W."/>
            <person name="Santuari L."/>
            <person name="Cao Q."/>
            <person name="Sharma T."/>
            <person name="Shen D."/>
            <person name="Roswanjaya Y."/>
            <person name="Wardhani T."/>
            <person name="Kalhor M.S."/>
            <person name="Jansen J."/>
            <person name="Van den Hoogen J."/>
            <person name="Gungor B."/>
            <person name="Hartog M."/>
            <person name="Hontelez J."/>
            <person name="Verver J."/>
            <person name="Yang W.-C."/>
            <person name="Schijlen E."/>
            <person name="Repin R."/>
            <person name="Schilthuizen M."/>
            <person name="Schranz E."/>
            <person name="Heidstra R."/>
            <person name="Miyata K."/>
            <person name="Fedorova E."/>
            <person name="Kohlen W."/>
            <person name="Bisseling T."/>
            <person name="Smit S."/>
            <person name="Geurts R."/>
        </authorList>
    </citation>
    <scope>NUCLEOTIDE SEQUENCE [LARGE SCALE GENOMIC DNA]</scope>
    <source>
        <strain evidence="2">cv. WU1-14</strain>
    </source>
</reference>
<dbReference type="AlphaFoldDB" id="A0A2P5A8K2"/>
<comment type="caution">
    <text evidence="1">The sequence shown here is derived from an EMBL/GenBank/DDBJ whole genome shotgun (WGS) entry which is preliminary data.</text>
</comment>
<dbReference type="Proteomes" id="UP000237105">
    <property type="component" value="Unassembled WGS sequence"/>
</dbReference>
<sequence length="72" mass="7633">MAGCMGPNREVFMSAEDEGLYVRKVLKLGVGLVLPPDQTAEGVHNNHIINILWFTGATPSKSVPVSAVGVGR</sequence>
<proteinExistence type="predicted"/>
<evidence type="ECO:0000313" key="2">
    <source>
        <dbReference type="Proteomes" id="UP000237105"/>
    </source>
</evidence>
<protein>
    <submittedName>
        <fullName evidence="1">Uncharacterized protein</fullName>
    </submittedName>
</protein>
<organism evidence="1 2">
    <name type="scientific">Parasponia andersonii</name>
    <name type="common">Sponia andersonii</name>
    <dbReference type="NCBI Taxonomy" id="3476"/>
    <lineage>
        <taxon>Eukaryota</taxon>
        <taxon>Viridiplantae</taxon>
        <taxon>Streptophyta</taxon>
        <taxon>Embryophyta</taxon>
        <taxon>Tracheophyta</taxon>
        <taxon>Spermatophyta</taxon>
        <taxon>Magnoliopsida</taxon>
        <taxon>eudicotyledons</taxon>
        <taxon>Gunneridae</taxon>
        <taxon>Pentapetalae</taxon>
        <taxon>rosids</taxon>
        <taxon>fabids</taxon>
        <taxon>Rosales</taxon>
        <taxon>Cannabaceae</taxon>
        <taxon>Parasponia</taxon>
    </lineage>
</organism>
<gene>
    <name evidence="1" type="ORF">PanWU01x14_357470</name>
</gene>
<dbReference type="EMBL" id="JXTB01000775">
    <property type="protein sequence ID" value="PON32868.1"/>
    <property type="molecule type" value="Genomic_DNA"/>
</dbReference>